<dbReference type="InterPro" id="IPR002418">
    <property type="entry name" value="Tscrpt_reg_Myc"/>
</dbReference>
<accession>A0AAJ7IZJ6</accession>
<organism evidence="4 5">
    <name type="scientific">Ceratina calcarata</name>
    <dbReference type="NCBI Taxonomy" id="156304"/>
    <lineage>
        <taxon>Eukaryota</taxon>
        <taxon>Metazoa</taxon>
        <taxon>Ecdysozoa</taxon>
        <taxon>Arthropoda</taxon>
        <taxon>Hexapoda</taxon>
        <taxon>Insecta</taxon>
        <taxon>Pterygota</taxon>
        <taxon>Neoptera</taxon>
        <taxon>Endopterygota</taxon>
        <taxon>Hymenoptera</taxon>
        <taxon>Apocrita</taxon>
        <taxon>Aculeata</taxon>
        <taxon>Apoidea</taxon>
        <taxon>Anthophila</taxon>
        <taxon>Apidae</taxon>
        <taxon>Ceratina</taxon>
        <taxon>Zadontomerus</taxon>
    </lineage>
</organism>
<dbReference type="GO" id="GO:0003700">
    <property type="term" value="F:DNA-binding transcription factor activity"/>
    <property type="evidence" value="ECO:0007669"/>
    <property type="project" value="InterPro"/>
</dbReference>
<feature type="domain" description="BHLH" evidence="3">
    <location>
        <begin position="383"/>
        <end position="435"/>
    </location>
</feature>
<gene>
    <name evidence="5" type="primary">LOC108625546</name>
</gene>
<dbReference type="PANTHER" id="PTHR45851">
    <property type="entry name" value="MYC PROTO-ONCOGENE"/>
    <property type="match status" value="1"/>
</dbReference>
<proteinExistence type="predicted"/>
<feature type="region of interest" description="Disordered" evidence="2">
    <location>
        <begin position="127"/>
        <end position="157"/>
    </location>
</feature>
<name>A0AAJ7IZJ6_9HYME</name>
<dbReference type="FunFam" id="4.10.280.10:FF:000019">
    <property type="entry name" value="Myc proto-oncogene protein"/>
    <property type="match status" value="1"/>
</dbReference>
<dbReference type="SMART" id="SM00353">
    <property type="entry name" value="HLH"/>
    <property type="match status" value="1"/>
</dbReference>
<feature type="region of interest" description="Disordered" evidence="2">
    <location>
        <begin position="309"/>
        <end position="393"/>
    </location>
</feature>
<dbReference type="AlphaFoldDB" id="A0AAJ7IZJ6"/>
<dbReference type="CDD" id="cd11400">
    <property type="entry name" value="bHLHzip_Myc"/>
    <property type="match status" value="1"/>
</dbReference>
<evidence type="ECO:0000256" key="1">
    <source>
        <dbReference type="ARBA" id="ARBA00023125"/>
    </source>
</evidence>
<dbReference type="GO" id="GO:0046983">
    <property type="term" value="F:protein dimerization activity"/>
    <property type="evidence" value="ECO:0007669"/>
    <property type="project" value="InterPro"/>
</dbReference>
<evidence type="ECO:0000313" key="4">
    <source>
        <dbReference type="Proteomes" id="UP000694925"/>
    </source>
</evidence>
<dbReference type="InterPro" id="IPR011598">
    <property type="entry name" value="bHLH_dom"/>
</dbReference>
<dbReference type="GO" id="GO:0003677">
    <property type="term" value="F:DNA binding"/>
    <property type="evidence" value="ECO:0007669"/>
    <property type="project" value="UniProtKB-KW"/>
</dbReference>
<sequence length="471" mass="53648">MPVPVWDCPDLGLMDEPQDTATVVSDDIWKKFDLDFPDPEMYYERTFDDGILPDLRYDKMTCLASRKIRHHDCMWAGLCISKEHNRTLPAQRNSQIQKKVMAGRSLLIPRHMSSSLNTQQILLQQCRTKSLESDGDSSRPETPLSSDSDTESEDEGPFFRHDQINIHEKLSECMSAAAITKAAPVSQVTGQQIRRRKVEEDSQCQVHRETNIRNTLSDHCYHLNQPIGKNLEYLGVQTPSDSVSKCLVDEPGCRGLRVRELGGRTPKYETEEEEIDVVTYEKPGRPAALPTYPSPADQQHFQLTVKTAFKEKPPGSRPRGRPPSNPARKRAAQSEPKPVKRARQRPYQRRTKVNTRCGSSSPSSKGGMSTTSRSSSDDELDTEKRSLHNNMERQRRIELRSAFEELRVLVPAVETKDKAPKVAILRQAAIYCDVLTHLSQIHMNAVSDLRWQQEKLRARLSHLRRSLAMTR</sequence>
<dbReference type="InterPro" id="IPR036638">
    <property type="entry name" value="HLH_DNA-bd_sf"/>
</dbReference>
<reference evidence="5" key="1">
    <citation type="submission" date="2025-08" db="UniProtKB">
        <authorList>
            <consortium name="RefSeq"/>
        </authorList>
    </citation>
    <scope>IDENTIFICATION</scope>
    <source>
        <tissue evidence="5">Whole body</tissue>
    </source>
</reference>
<dbReference type="PRINTS" id="PR00044">
    <property type="entry name" value="LEUZIPPRMYC"/>
</dbReference>
<dbReference type="RefSeq" id="XP_017881124.1">
    <property type="nucleotide sequence ID" value="XM_018025635.2"/>
</dbReference>
<dbReference type="PROSITE" id="PS50888">
    <property type="entry name" value="BHLH"/>
    <property type="match status" value="1"/>
</dbReference>
<evidence type="ECO:0000259" key="3">
    <source>
        <dbReference type="PROSITE" id="PS50888"/>
    </source>
</evidence>
<dbReference type="CTD" id="4609"/>
<dbReference type="SUPFAM" id="SSF47459">
    <property type="entry name" value="HLH, helix-loop-helix DNA-binding domain"/>
    <property type="match status" value="1"/>
</dbReference>
<dbReference type="Pfam" id="PF00010">
    <property type="entry name" value="HLH"/>
    <property type="match status" value="1"/>
</dbReference>
<evidence type="ECO:0000256" key="2">
    <source>
        <dbReference type="SAM" id="MobiDB-lite"/>
    </source>
</evidence>
<keyword evidence="4" id="KW-1185">Reference proteome</keyword>
<keyword evidence="1" id="KW-0238">DNA-binding</keyword>
<dbReference type="KEGG" id="ccal:108625546"/>
<feature type="compositionally biased region" description="Basic and acidic residues" evidence="2">
    <location>
        <begin position="129"/>
        <end position="139"/>
    </location>
</feature>
<feature type="compositionally biased region" description="Basic residues" evidence="2">
    <location>
        <begin position="339"/>
        <end position="353"/>
    </location>
</feature>
<dbReference type="InterPro" id="IPR050433">
    <property type="entry name" value="Myc_transcription_factors"/>
</dbReference>
<evidence type="ECO:0000313" key="5">
    <source>
        <dbReference type="RefSeq" id="XP_017881124.1"/>
    </source>
</evidence>
<dbReference type="Proteomes" id="UP000694925">
    <property type="component" value="Unplaced"/>
</dbReference>
<dbReference type="Gene3D" id="4.10.280.10">
    <property type="entry name" value="Helix-loop-helix DNA-binding domain"/>
    <property type="match status" value="1"/>
</dbReference>
<dbReference type="GeneID" id="108625546"/>
<feature type="compositionally biased region" description="Basic and acidic residues" evidence="2">
    <location>
        <begin position="382"/>
        <end position="393"/>
    </location>
</feature>
<protein>
    <submittedName>
        <fullName evidence="5">Myc protein isoform X1</fullName>
    </submittedName>
</protein>
<feature type="compositionally biased region" description="Low complexity" evidence="2">
    <location>
        <begin position="355"/>
        <end position="372"/>
    </location>
</feature>